<dbReference type="KEGG" id="chm:B842_12620"/>
<gene>
    <name evidence="2" type="ORF">B842_12620</name>
</gene>
<evidence type="ECO:0000256" key="1">
    <source>
        <dbReference type="SAM" id="SignalP"/>
    </source>
</evidence>
<dbReference type="RefSeq" id="WP_040087095.1">
    <property type="nucleotide sequence ID" value="NZ_BCSU01000010.1"/>
</dbReference>
<feature type="chain" id="PRO_5002115153" description="DUF305 domain-containing protein" evidence="1">
    <location>
        <begin position="23"/>
        <end position="181"/>
    </location>
</feature>
<sequence length="181" mass="19036">MARRLILLLPLLLAGCAAGPDATTLPAETVTETVTADTPAPVEETVTVTADRDALLALLGHHRQVMQRSGMIVDRPGVPAEVTAFARDRLQNTGPLIGELNELIDGPRDGGALRQQEREALLRDGADAYVAQMRTHITQILPFAEHAAASADAEVAELGRGHVEKLTAQLAELEALAGGAG</sequence>
<keyword evidence="1" id="KW-0732">Signal</keyword>
<evidence type="ECO:0000313" key="3">
    <source>
        <dbReference type="Proteomes" id="UP000031524"/>
    </source>
</evidence>
<protein>
    <recommendedName>
        <fullName evidence="4">DUF305 domain-containing protein</fullName>
    </recommendedName>
</protein>
<reference evidence="2 3" key="1">
    <citation type="submission" date="2013-04" db="EMBL/GenBank/DDBJ databases">
        <title>Complete genome sequence of Corynebacterium humireducens DSM 45392(T), isolated from a wastewater-fed microbial fuel cell.</title>
        <authorList>
            <person name="Ruckert C."/>
            <person name="Albersmeier A."/>
            <person name="Kalinowski J."/>
        </authorList>
    </citation>
    <scope>NUCLEOTIDE SEQUENCE [LARGE SCALE GENOMIC DNA]</scope>
    <source>
        <strain evidence="3">MFC-5</strain>
    </source>
</reference>
<dbReference type="HOGENOM" id="CLU_1486697_0_0_11"/>
<dbReference type="PROSITE" id="PS51257">
    <property type="entry name" value="PROKAR_LIPOPROTEIN"/>
    <property type="match status" value="1"/>
</dbReference>
<keyword evidence="3" id="KW-1185">Reference proteome</keyword>
<dbReference type="AlphaFoldDB" id="A0A0B5DF56"/>
<name>A0A0B5DF56_9CORY</name>
<feature type="signal peptide" evidence="1">
    <location>
        <begin position="1"/>
        <end position="22"/>
    </location>
</feature>
<dbReference type="EMBL" id="CP005286">
    <property type="protein sequence ID" value="AJE34369.1"/>
    <property type="molecule type" value="Genomic_DNA"/>
</dbReference>
<dbReference type="OrthoDB" id="4938344at2"/>
<organism evidence="2 3">
    <name type="scientific">Corynebacterium humireducens NBRC 106098 = DSM 45392</name>
    <dbReference type="NCBI Taxonomy" id="1223515"/>
    <lineage>
        <taxon>Bacteria</taxon>
        <taxon>Bacillati</taxon>
        <taxon>Actinomycetota</taxon>
        <taxon>Actinomycetes</taxon>
        <taxon>Mycobacteriales</taxon>
        <taxon>Corynebacteriaceae</taxon>
        <taxon>Corynebacterium</taxon>
    </lineage>
</organism>
<proteinExistence type="predicted"/>
<evidence type="ECO:0000313" key="2">
    <source>
        <dbReference type="EMBL" id="AJE34369.1"/>
    </source>
</evidence>
<dbReference type="STRING" id="1223515.B842_12620"/>
<dbReference type="Proteomes" id="UP000031524">
    <property type="component" value="Chromosome"/>
</dbReference>
<accession>A0A0B5DF56</accession>
<evidence type="ECO:0008006" key="4">
    <source>
        <dbReference type="Google" id="ProtNLM"/>
    </source>
</evidence>